<dbReference type="AlphaFoldDB" id="A0A0A9EET9"/>
<protein>
    <submittedName>
        <fullName evidence="1">Uncharacterized protein</fullName>
    </submittedName>
</protein>
<dbReference type="EMBL" id="GBRH01199329">
    <property type="protein sequence ID" value="JAD98566.1"/>
    <property type="molecule type" value="Transcribed_RNA"/>
</dbReference>
<proteinExistence type="predicted"/>
<reference evidence="1" key="1">
    <citation type="submission" date="2014-09" db="EMBL/GenBank/DDBJ databases">
        <authorList>
            <person name="Magalhaes I.L.F."/>
            <person name="Oliveira U."/>
            <person name="Santos F.R."/>
            <person name="Vidigal T.H.D.A."/>
            <person name="Brescovit A.D."/>
            <person name="Santos A.J."/>
        </authorList>
    </citation>
    <scope>NUCLEOTIDE SEQUENCE</scope>
    <source>
        <tissue evidence="1">Shoot tissue taken approximately 20 cm above the soil surface</tissue>
    </source>
</reference>
<organism evidence="1">
    <name type="scientific">Arundo donax</name>
    <name type="common">Giant reed</name>
    <name type="synonym">Donax arundinaceus</name>
    <dbReference type="NCBI Taxonomy" id="35708"/>
    <lineage>
        <taxon>Eukaryota</taxon>
        <taxon>Viridiplantae</taxon>
        <taxon>Streptophyta</taxon>
        <taxon>Embryophyta</taxon>
        <taxon>Tracheophyta</taxon>
        <taxon>Spermatophyta</taxon>
        <taxon>Magnoliopsida</taxon>
        <taxon>Liliopsida</taxon>
        <taxon>Poales</taxon>
        <taxon>Poaceae</taxon>
        <taxon>PACMAD clade</taxon>
        <taxon>Arundinoideae</taxon>
        <taxon>Arundineae</taxon>
        <taxon>Arundo</taxon>
    </lineage>
</organism>
<sequence>MVYPVKKQKSSKRFVQYLHIITKITKIIKTIFSISASHNENIKWICVLTPQH</sequence>
<accession>A0A0A9EET9</accession>
<evidence type="ECO:0000313" key="1">
    <source>
        <dbReference type="EMBL" id="JAD98566.1"/>
    </source>
</evidence>
<reference evidence="1" key="2">
    <citation type="journal article" date="2015" name="Data Brief">
        <title>Shoot transcriptome of the giant reed, Arundo donax.</title>
        <authorList>
            <person name="Barrero R.A."/>
            <person name="Guerrero F.D."/>
            <person name="Moolhuijzen P."/>
            <person name="Goolsby J.A."/>
            <person name="Tidwell J."/>
            <person name="Bellgard S.E."/>
            <person name="Bellgard M.I."/>
        </authorList>
    </citation>
    <scope>NUCLEOTIDE SEQUENCE</scope>
    <source>
        <tissue evidence="1">Shoot tissue taken approximately 20 cm above the soil surface</tissue>
    </source>
</reference>
<name>A0A0A9EET9_ARUDO</name>